<comment type="caution">
    <text evidence="1">The sequence shown here is derived from an EMBL/GenBank/DDBJ whole genome shotgun (WGS) entry which is preliminary data.</text>
</comment>
<gene>
    <name evidence="1" type="ORF">NS226_13485</name>
</gene>
<proteinExistence type="predicted"/>
<reference evidence="1 2" key="1">
    <citation type="journal article" date="2016" name="Front. Microbiol.">
        <title>Genomic Resource of Rice Seed Associated Bacteria.</title>
        <authorList>
            <person name="Midha S."/>
            <person name="Bansal K."/>
            <person name="Sharma S."/>
            <person name="Kumar N."/>
            <person name="Patil P.P."/>
            <person name="Chaudhry V."/>
            <person name="Patil P.B."/>
        </authorList>
    </citation>
    <scope>NUCLEOTIDE SEQUENCE [LARGE SCALE GENOMIC DNA]</scope>
    <source>
        <strain evidence="1 2">NS226</strain>
    </source>
</reference>
<evidence type="ECO:0008006" key="3">
    <source>
        <dbReference type="Google" id="ProtNLM"/>
    </source>
</evidence>
<dbReference type="PATRIC" id="fig|401562.3.peg.2268"/>
<dbReference type="RefSeq" id="WP_058635407.1">
    <property type="nucleotide sequence ID" value="NZ_LDPZ01000024.1"/>
</dbReference>
<evidence type="ECO:0000313" key="1">
    <source>
        <dbReference type="EMBL" id="KTQ95180.1"/>
    </source>
</evidence>
<dbReference type="EMBL" id="LDPZ01000024">
    <property type="protein sequence ID" value="KTQ95180.1"/>
    <property type="molecule type" value="Genomic_DNA"/>
</dbReference>
<protein>
    <recommendedName>
        <fullName evidence="3">Peptidase</fullName>
    </recommendedName>
</protein>
<name>A0A175R7J4_9HYPH</name>
<dbReference type="Proteomes" id="UP000078272">
    <property type="component" value="Unassembled WGS sequence"/>
</dbReference>
<dbReference type="OrthoDB" id="7888967at2"/>
<evidence type="ECO:0000313" key="2">
    <source>
        <dbReference type="Proteomes" id="UP000078272"/>
    </source>
</evidence>
<organism evidence="1 2">
    <name type="scientific">Aureimonas ureilytica</name>
    <dbReference type="NCBI Taxonomy" id="401562"/>
    <lineage>
        <taxon>Bacteria</taxon>
        <taxon>Pseudomonadati</taxon>
        <taxon>Pseudomonadota</taxon>
        <taxon>Alphaproteobacteria</taxon>
        <taxon>Hyphomicrobiales</taxon>
        <taxon>Aurantimonadaceae</taxon>
        <taxon>Aureimonas</taxon>
    </lineage>
</organism>
<dbReference type="AlphaFoldDB" id="A0A175R7J4"/>
<dbReference type="Pfam" id="PF06037">
    <property type="entry name" value="DUF922"/>
    <property type="match status" value="1"/>
</dbReference>
<accession>A0A175R7J4</accession>
<dbReference type="STRING" id="401562.NS365_07150"/>
<sequence>MKRILALCLTVGATLPATHAISGEIRERTTFFMVRGKSFDDLYRELGMKGPDLGQGERHAGSTDVAFKANATYKPTTGGCGIAHAEVRLDLHTTLPRWSGPKNGSRETQILWKILRDDIATHEAEHSRIAKSWLKRMEATIRSLKPQPSCARMEALVNSETRTLLKQHDDEQLAFDAAESKRIDARLERKINQQLHRVASR</sequence>
<dbReference type="InterPro" id="IPR010321">
    <property type="entry name" value="DUF922"/>
</dbReference>